<keyword evidence="1" id="KW-0472">Membrane</keyword>
<evidence type="ECO:0000313" key="3">
    <source>
        <dbReference type="Proteomes" id="UP001596540"/>
    </source>
</evidence>
<dbReference type="Proteomes" id="UP001596540">
    <property type="component" value="Unassembled WGS sequence"/>
</dbReference>
<reference evidence="3" key="1">
    <citation type="journal article" date="2019" name="Int. J. Syst. Evol. Microbiol.">
        <title>The Global Catalogue of Microorganisms (GCM) 10K type strain sequencing project: providing services to taxonomists for standard genome sequencing and annotation.</title>
        <authorList>
            <consortium name="The Broad Institute Genomics Platform"/>
            <consortium name="The Broad Institute Genome Sequencing Center for Infectious Disease"/>
            <person name="Wu L."/>
            <person name="Ma J."/>
        </authorList>
    </citation>
    <scope>NUCLEOTIDE SEQUENCE [LARGE SCALE GENOMIC DNA]</scope>
    <source>
        <strain evidence="3">CGMCC 4.7382</strain>
    </source>
</reference>
<name>A0ABW2KNG2_9ACTN</name>
<feature type="transmembrane region" description="Helical" evidence="1">
    <location>
        <begin position="28"/>
        <end position="48"/>
    </location>
</feature>
<evidence type="ECO:0000313" key="2">
    <source>
        <dbReference type="EMBL" id="MFC7331499.1"/>
    </source>
</evidence>
<keyword evidence="1" id="KW-1133">Transmembrane helix</keyword>
<gene>
    <name evidence="2" type="ORF">ACFQRF_27515</name>
</gene>
<proteinExistence type="predicted"/>
<organism evidence="2 3">
    <name type="scientific">Marinactinospora rubrisoli</name>
    <dbReference type="NCBI Taxonomy" id="2715399"/>
    <lineage>
        <taxon>Bacteria</taxon>
        <taxon>Bacillati</taxon>
        <taxon>Actinomycetota</taxon>
        <taxon>Actinomycetes</taxon>
        <taxon>Streptosporangiales</taxon>
        <taxon>Nocardiopsidaceae</taxon>
        <taxon>Marinactinospora</taxon>
    </lineage>
</organism>
<keyword evidence="1" id="KW-0812">Transmembrane</keyword>
<protein>
    <recommendedName>
        <fullName evidence="4">Prepilin type IV endopeptidase peptidase domain-containing protein</fullName>
    </recommendedName>
</protein>
<feature type="transmembrane region" description="Helical" evidence="1">
    <location>
        <begin position="95"/>
        <end position="116"/>
    </location>
</feature>
<evidence type="ECO:0008006" key="4">
    <source>
        <dbReference type="Google" id="ProtNLM"/>
    </source>
</evidence>
<sequence>MLYVAAVVAFLLQRITLRHPRVNNYIPAALGFVAGAALAETGLGGWLASTLVSITGWVGGPFGVSGGWIVGGLAVILTVIVVLDVAVDRRPDRPAIVALMVLPLLYLATGGALGMVGTQLTGGAVDIGSGALTTLIGG</sequence>
<keyword evidence="3" id="KW-1185">Reference proteome</keyword>
<dbReference type="EMBL" id="JBHTBH010000023">
    <property type="protein sequence ID" value="MFC7331499.1"/>
    <property type="molecule type" value="Genomic_DNA"/>
</dbReference>
<accession>A0ABW2KNG2</accession>
<evidence type="ECO:0000256" key="1">
    <source>
        <dbReference type="SAM" id="Phobius"/>
    </source>
</evidence>
<dbReference type="RefSeq" id="WP_379874377.1">
    <property type="nucleotide sequence ID" value="NZ_JBHTBH010000023.1"/>
</dbReference>
<comment type="caution">
    <text evidence="2">The sequence shown here is derived from an EMBL/GenBank/DDBJ whole genome shotgun (WGS) entry which is preliminary data.</text>
</comment>
<feature type="transmembrane region" description="Helical" evidence="1">
    <location>
        <begin position="60"/>
        <end position="83"/>
    </location>
</feature>